<gene>
    <name evidence="1" type="ORF">ENS64_08545</name>
</gene>
<sequence length="632" mass="70000">MTNLISIHHSAESDGSLSAADLLRGLAWNRTAPDELVEAAGRGDPVRFSRLWRQRLRDRLAMARTATRELLSGWSAAPPADEGLLRLMAGLQRASRRRRHKQRPAIKPPTPWNVRVHPLLKALTASGAPLLATPLGLLAALELLITTNSSLSQRQWWSLWSATLKAAWQRLAAASPPAELASAAAAAEQTPDQRLLEEGELPFLVGLYFADLSGSARLMQRGRRYLKRDMIARTDTDGTPHSELLSRLPLWIAPLVRSTVWSRRWRAFLWTEDEQRRLSAIAEWAVALCRGDGRFALTNGLPVAPLPVLRKAAELFGWSPRNSSLAALRLLERQVGGTNVPTRPRAGGIRVMPSGQSDWARLAVLRTNWSPAADGVALAHHERLPRVEITAAGTVILQGTWELSLRVNDAPVELADEWSCVCWESDPDGDYAELQMLGPEGMRVERLVFLSRQDRLLLLADAVSHAPQGVWQVTARLPLAPGVAAEPETASRSLRLRAGRVRGRVFPLALPQSRVVSTPHRCAIEDGQLVLHQMAQGTGLLAPLVFVWDERHQRPAAEWRTLTVTENCRIVKGDVAAGYRLRLGDDQWLFYRSLKRARMARAVLGHHTPHETVVARFTPQGDAEPLLMIEAS</sequence>
<dbReference type="EMBL" id="DSVQ01000012">
    <property type="protein sequence ID" value="HGT39296.1"/>
    <property type="molecule type" value="Genomic_DNA"/>
</dbReference>
<reference evidence="1" key="1">
    <citation type="journal article" date="2020" name="mSystems">
        <title>Genome- and Community-Level Interaction Insights into Carbon Utilization and Element Cycling Functions of Hydrothermarchaeota in Hydrothermal Sediment.</title>
        <authorList>
            <person name="Zhou Z."/>
            <person name="Liu Y."/>
            <person name="Xu W."/>
            <person name="Pan J."/>
            <person name="Luo Z.H."/>
            <person name="Li M."/>
        </authorList>
    </citation>
    <scope>NUCLEOTIDE SEQUENCE [LARGE SCALE GENOMIC DNA]</scope>
    <source>
        <strain evidence="1">SpSt-508</strain>
    </source>
</reference>
<proteinExistence type="predicted"/>
<organism evidence="1">
    <name type="scientific">Schlesneria paludicola</name>
    <dbReference type="NCBI Taxonomy" id="360056"/>
    <lineage>
        <taxon>Bacteria</taxon>
        <taxon>Pseudomonadati</taxon>
        <taxon>Planctomycetota</taxon>
        <taxon>Planctomycetia</taxon>
        <taxon>Planctomycetales</taxon>
        <taxon>Planctomycetaceae</taxon>
        <taxon>Schlesneria</taxon>
    </lineage>
</organism>
<dbReference type="AlphaFoldDB" id="A0A7C4LL45"/>
<name>A0A7C4LL45_9PLAN</name>
<evidence type="ECO:0008006" key="2">
    <source>
        <dbReference type="Google" id="ProtNLM"/>
    </source>
</evidence>
<protein>
    <recommendedName>
        <fullName evidence="2">Heparinase</fullName>
    </recommendedName>
</protein>
<accession>A0A7C4LL45</accession>
<comment type="caution">
    <text evidence="1">The sequence shown here is derived from an EMBL/GenBank/DDBJ whole genome shotgun (WGS) entry which is preliminary data.</text>
</comment>
<evidence type="ECO:0000313" key="1">
    <source>
        <dbReference type="EMBL" id="HGT39296.1"/>
    </source>
</evidence>